<keyword evidence="2" id="KW-1185">Reference proteome</keyword>
<dbReference type="AlphaFoldDB" id="A0A314ZFP8"/>
<dbReference type="EMBL" id="PJQY01000123">
    <property type="protein sequence ID" value="PQQ18149.1"/>
    <property type="molecule type" value="Genomic_DNA"/>
</dbReference>
<gene>
    <name evidence="1" type="ORF">Pyn_28645</name>
</gene>
<accession>A0A314ZFP8</accession>
<protein>
    <submittedName>
        <fullName evidence="1">Uncharacterized protein</fullName>
    </submittedName>
</protein>
<evidence type="ECO:0000313" key="2">
    <source>
        <dbReference type="Proteomes" id="UP000250321"/>
    </source>
</evidence>
<dbReference type="Proteomes" id="UP000250321">
    <property type="component" value="Unassembled WGS sequence"/>
</dbReference>
<sequence>MVSGQFDGVEGDATMVDCVKSACGYSGALDHGTVKYTSIDMYSKLKTITIVCPLYSPLNSSS</sequence>
<proteinExistence type="predicted"/>
<name>A0A314ZFP8_PRUYE</name>
<reference evidence="1 2" key="1">
    <citation type="submission" date="2018-02" db="EMBL/GenBank/DDBJ databases">
        <title>Draft genome of wild Prunus yedoensis var. nudiflora.</title>
        <authorList>
            <person name="Baek S."/>
            <person name="Kim J.-H."/>
            <person name="Choi K."/>
            <person name="Kim G.-B."/>
            <person name="Cho A."/>
            <person name="Jang H."/>
            <person name="Shin C.-H."/>
            <person name="Yu H.-J."/>
            <person name="Mun J.-H."/>
        </authorList>
    </citation>
    <scope>NUCLEOTIDE SEQUENCE [LARGE SCALE GENOMIC DNA]</scope>
    <source>
        <strain evidence="2">cv. Jeju island</strain>
        <tissue evidence="1">Leaf</tissue>
    </source>
</reference>
<comment type="caution">
    <text evidence="1">The sequence shown here is derived from an EMBL/GenBank/DDBJ whole genome shotgun (WGS) entry which is preliminary data.</text>
</comment>
<organism evidence="1 2">
    <name type="scientific">Prunus yedoensis var. nudiflora</name>
    <dbReference type="NCBI Taxonomy" id="2094558"/>
    <lineage>
        <taxon>Eukaryota</taxon>
        <taxon>Viridiplantae</taxon>
        <taxon>Streptophyta</taxon>
        <taxon>Embryophyta</taxon>
        <taxon>Tracheophyta</taxon>
        <taxon>Spermatophyta</taxon>
        <taxon>Magnoliopsida</taxon>
        <taxon>eudicotyledons</taxon>
        <taxon>Gunneridae</taxon>
        <taxon>Pentapetalae</taxon>
        <taxon>rosids</taxon>
        <taxon>fabids</taxon>
        <taxon>Rosales</taxon>
        <taxon>Rosaceae</taxon>
        <taxon>Amygdaloideae</taxon>
        <taxon>Amygdaleae</taxon>
        <taxon>Prunus</taxon>
    </lineage>
</organism>
<evidence type="ECO:0000313" key="1">
    <source>
        <dbReference type="EMBL" id="PQQ18149.1"/>
    </source>
</evidence>